<sequence length="94" mass="10173">MIDPLILEARRAHLLDQLRELRRGVSELAEGYGALQTSGLLIDTEGIGALTTPAYCVAGAREVFEEATIELDAAVDALDRAGMYTTRLRAVVLD</sequence>
<comment type="caution">
    <text evidence="1">The sequence shown here is derived from an EMBL/GenBank/DDBJ whole genome shotgun (WGS) entry which is preliminary data.</text>
</comment>
<keyword evidence="2" id="KW-1185">Reference proteome</keyword>
<gene>
    <name evidence="1" type="ORF">F3087_44220</name>
</gene>
<dbReference type="EMBL" id="VXLC01000047">
    <property type="protein sequence ID" value="KAA8877501.1"/>
    <property type="molecule type" value="Genomic_DNA"/>
</dbReference>
<organism evidence="1 2">
    <name type="scientific">Nocardia colli</name>
    <dbReference type="NCBI Taxonomy" id="2545717"/>
    <lineage>
        <taxon>Bacteria</taxon>
        <taxon>Bacillati</taxon>
        <taxon>Actinomycetota</taxon>
        <taxon>Actinomycetes</taxon>
        <taxon>Mycobacteriales</taxon>
        <taxon>Nocardiaceae</taxon>
        <taxon>Nocardia</taxon>
    </lineage>
</organism>
<evidence type="ECO:0000313" key="2">
    <source>
        <dbReference type="Proteomes" id="UP000323876"/>
    </source>
</evidence>
<dbReference type="RefSeq" id="WP_150408184.1">
    <property type="nucleotide sequence ID" value="NZ_JBHJYQ010000004.1"/>
</dbReference>
<dbReference type="Proteomes" id="UP000323876">
    <property type="component" value="Unassembled WGS sequence"/>
</dbReference>
<name>A0A5N0DPA8_9NOCA</name>
<accession>A0A5N0DPA8</accession>
<reference evidence="1 2" key="1">
    <citation type="submission" date="2019-09" db="EMBL/GenBank/DDBJ databases">
        <authorList>
            <person name="Wang X."/>
        </authorList>
    </citation>
    <scope>NUCLEOTIDE SEQUENCE [LARGE SCALE GENOMIC DNA]</scope>
    <source>
        <strain evidence="1 2">CICC 11023</strain>
    </source>
</reference>
<protein>
    <submittedName>
        <fullName evidence="1">Uncharacterized protein</fullName>
    </submittedName>
</protein>
<dbReference type="OrthoDB" id="4564538at2"/>
<proteinExistence type="predicted"/>
<evidence type="ECO:0000313" key="1">
    <source>
        <dbReference type="EMBL" id="KAA8877501.1"/>
    </source>
</evidence>
<dbReference type="AlphaFoldDB" id="A0A5N0DPA8"/>